<dbReference type="EMBL" id="BQOB01000001">
    <property type="protein sequence ID" value="GKH81417.1"/>
    <property type="molecule type" value="Genomic_DNA"/>
</dbReference>
<evidence type="ECO:0000313" key="2">
    <source>
        <dbReference type="Proteomes" id="UP001055104"/>
    </source>
</evidence>
<sequence length="50" mass="5583">MKFQYIKDKGKAGTTGFCNVDTSQPDWFIRQTFGVEINGKPVQNSTALSK</sequence>
<reference evidence="1" key="1">
    <citation type="submission" date="2022-01" db="EMBL/GenBank/DDBJ databases">
        <title>Novel bile acid biosynthetic pathways are enriched in the microbiome of centenarians.</title>
        <authorList>
            <person name="Sato Y."/>
            <person name="Atarashi K."/>
            <person name="Plichta R.D."/>
            <person name="Arai Y."/>
            <person name="Sasajima S."/>
            <person name="Kearney M.S."/>
            <person name="Suda W."/>
            <person name="Takeshita K."/>
            <person name="Sasaki T."/>
            <person name="Okamoto S."/>
            <person name="Skelly N.A."/>
            <person name="Okamura Y."/>
            <person name="Vlamakis H."/>
            <person name="Li Y."/>
            <person name="Tanoue T."/>
            <person name="Takei H."/>
            <person name="Nittono H."/>
            <person name="Narushima S."/>
            <person name="Irie J."/>
            <person name="Itoh H."/>
            <person name="Moriya K."/>
            <person name="Sugiura Y."/>
            <person name="Suematsu M."/>
            <person name="Moritoki N."/>
            <person name="Shibata S."/>
            <person name="Littman R.D."/>
            <person name="Fischbach A.M."/>
            <person name="Uwamino Y."/>
            <person name="Inoue T."/>
            <person name="Honda A."/>
            <person name="Hattori M."/>
            <person name="Murai T."/>
            <person name="Xavier J.R."/>
            <person name="Hirose N."/>
            <person name="Honda K."/>
        </authorList>
    </citation>
    <scope>NUCLEOTIDE SEQUENCE</scope>
    <source>
        <strain evidence="1">CE91-St7</strain>
    </source>
</reference>
<protein>
    <submittedName>
        <fullName evidence="1">Uncharacterized protein</fullName>
    </submittedName>
</protein>
<dbReference type="AlphaFoldDB" id="A0AA37NJD6"/>
<evidence type="ECO:0000313" key="1">
    <source>
        <dbReference type="EMBL" id="GKH81417.1"/>
    </source>
</evidence>
<accession>A0AA37NJD6</accession>
<dbReference type="Proteomes" id="UP001055104">
    <property type="component" value="Unassembled WGS sequence"/>
</dbReference>
<gene>
    <name evidence="1" type="ORF">CE91St7_23010</name>
</gene>
<proteinExistence type="predicted"/>
<organism evidence="1 2">
    <name type="scientific">Phocaeicola dorei</name>
    <dbReference type="NCBI Taxonomy" id="357276"/>
    <lineage>
        <taxon>Bacteria</taxon>
        <taxon>Pseudomonadati</taxon>
        <taxon>Bacteroidota</taxon>
        <taxon>Bacteroidia</taxon>
        <taxon>Bacteroidales</taxon>
        <taxon>Bacteroidaceae</taxon>
        <taxon>Phocaeicola</taxon>
    </lineage>
</organism>
<comment type="caution">
    <text evidence="1">The sequence shown here is derived from an EMBL/GenBank/DDBJ whole genome shotgun (WGS) entry which is preliminary data.</text>
</comment>
<dbReference type="RefSeq" id="WP_008656307.1">
    <property type="nucleotide sequence ID" value="NZ_JAGKHT010000055.1"/>
</dbReference>
<name>A0AA37NJD6_9BACT</name>